<evidence type="ECO:0000313" key="2">
    <source>
        <dbReference type="EMBL" id="MFD0804170.1"/>
    </source>
</evidence>
<dbReference type="Proteomes" id="UP001596956">
    <property type="component" value="Unassembled WGS sequence"/>
</dbReference>
<evidence type="ECO:0000313" key="3">
    <source>
        <dbReference type="Proteomes" id="UP001596956"/>
    </source>
</evidence>
<sequence>MRISDLVAAAHLRLRFLTGAEHADREVARVYTTDLLRPQRYLGGGELVLTGLMWRSGPRDSETFVRGLAESGAAGLGAGA</sequence>
<reference evidence="3" key="1">
    <citation type="journal article" date="2019" name="Int. J. Syst. Evol. Microbiol.">
        <title>The Global Catalogue of Microorganisms (GCM) 10K type strain sequencing project: providing services to taxonomists for standard genome sequencing and annotation.</title>
        <authorList>
            <consortium name="The Broad Institute Genomics Platform"/>
            <consortium name="The Broad Institute Genome Sequencing Center for Infectious Disease"/>
            <person name="Wu L."/>
            <person name="Ma J."/>
        </authorList>
    </citation>
    <scope>NUCLEOTIDE SEQUENCE [LARGE SCALE GENOMIC DNA]</scope>
    <source>
        <strain evidence="3">CCUG 63369</strain>
    </source>
</reference>
<dbReference type="Pfam" id="PF07905">
    <property type="entry name" value="PucR"/>
    <property type="match status" value="1"/>
</dbReference>
<dbReference type="EMBL" id="JBHTHR010001419">
    <property type="protein sequence ID" value="MFD0804170.1"/>
    <property type="molecule type" value="Genomic_DNA"/>
</dbReference>
<keyword evidence="3" id="KW-1185">Reference proteome</keyword>
<feature type="domain" description="Purine catabolism PurC-like" evidence="1">
    <location>
        <begin position="6"/>
        <end position="78"/>
    </location>
</feature>
<proteinExistence type="predicted"/>
<feature type="non-terminal residue" evidence="2">
    <location>
        <position position="80"/>
    </location>
</feature>
<organism evidence="2 3">
    <name type="scientific">Streptomonospora algeriensis</name>
    <dbReference type="NCBI Taxonomy" id="995084"/>
    <lineage>
        <taxon>Bacteria</taxon>
        <taxon>Bacillati</taxon>
        <taxon>Actinomycetota</taxon>
        <taxon>Actinomycetes</taxon>
        <taxon>Streptosporangiales</taxon>
        <taxon>Nocardiopsidaceae</taxon>
        <taxon>Streptomonospora</taxon>
    </lineage>
</organism>
<protein>
    <submittedName>
        <fullName evidence="2">PucR family transcriptional regulator ligand-binding domain-containing protein</fullName>
    </submittedName>
</protein>
<accession>A0ABW3BM85</accession>
<dbReference type="InterPro" id="IPR012914">
    <property type="entry name" value="PucR_dom"/>
</dbReference>
<comment type="caution">
    <text evidence="2">The sequence shown here is derived from an EMBL/GenBank/DDBJ whole genome shotgun (WGS) entry which is preliminary data.</text>
</comment>
<name>A0ABW3BM85_9ACTN</name>
<evidence type="ECO:0000259" key="1">
    <source>
        <dbReference type="Pfam" id="PF07905"/>
    </source>
</evidence>
<gene>
    <name evidence="2" type="ORF">ACFQZU_23035</name>
</gene>